<keyword evidence="7 14" id="KW-0808">Transferase</keyword>
<evidence type="ECO:0000256" key="6">
    <source>
        <dbReference type="ARBA" id="ARBA00022630"/>
    </source>
</evidence>
<keyword evidence="6" id="KW-0285">Flavoprotein</keyword>
<dbReference type="InterPro" id="IPR011766">
    <property type="entry name" value="TPP_enzyme_TPP-bd"/>
</dbReference>
<dbReference type="SUPFAM" id="SSF52467">
    <property type="entry name" value="DHS-like NAD/FAD-binding domain"/>
    <property type="match status" value="1"/>
</dbReference>
<feature type="domain" description="Thiamine pyrophosphate enzyme N-terminal TPP-binding" evidence="17">
    <location>
        <begin position="3"/>
        <end position="116"/>
    </location>
</feature>
<dbReference type="AlphaFoldDB" id="A0A932I312"/>
<dbReference type="CDD" id="cd07035">
    <property type="entry name" value="TPP_PYR_POX_like"/>
    <property type="match status" value="1"/>
</dbReference>
<evidence type="ECO:0000256" key="8">
    <source>
        <dbReference type="ARBA" id="ARBA00022723"/>
    </source>
</evidence>
<comment type="cofactor">
    <cofactor evidence="14">
        <name>thiamine diphosphate</name>
        <dbReference type="ChEBI" id="CHEBI:58937"/>
    </cofactor>
    <text evidence="14">Binds 1 thiamine pyrophosphate per subunit.</text>
</comment>
<dbReference type="NCBIfam" id="TIGR00118">
    <property type="entry name" value="acolac_lg"/>
    <property type="match status" value="1"/>
</dbReference>
<evidence type="ECO:0000256" key="13">
    <source>
        <dbReference type="ARBA" id="ARBA00048670"/>
    </source>
</evidence>
<evidence type="ECO:0000256" key="12">
    <source>
        <dbReference type="ARBA" id="ARBA00023304"/>
    </source>
</evidence>
<evidence type="ECO:0000256" key="10">
    <source>
        <dbReference type="ARBA" id="ARBA00022842"/>
    </source>
</evidence>
<evidence type="ECO:0000256" key="11">
    <source>
        <dbReference type="ARBA" id="ARBA00023052"/>
    </source>
</evidence>
<dbReference type="InterPro" id="IPR012001">
    <property type="entry name" value="Thiamin_PyroP_enz_TPP-bd_dom"/>
</dbReference>
<evidence type="ECO:0000256" key="1">
    <source>
        <dbReference type="ARBA" id="ARBA00004974"/>
    </source>
</evidence>
<comment type="pathway">
    <text evidence="2 14">Amino-acid biosynthesis; L-valine biosynthesis; L-valine from pyruvate: step 1/4.</text>
</comment>
<dbReference type="EMBL" id="JACPUR010000037">
    <property type="protein sequence ID" value="MBI3128990.1"/>
    <property type="molecule type" value="Genomic_DNA"/>
</dbReference>
<dbReference type="FunFam" id="3.40.50.970:FF:000007">
    <property type="entry name" value="Acetolactate synthase"/>
    <property type="match status" value="1"/>
</dbReference>
<protein>
    <recommendedName>
        <fullName evidence="4 14">Acetolactate synthase</fullName>
        <ecNumber evidence="4 14">2.2.1.6</ecNumber>
    </recommendedName>
</protein>
<dbReference type="InterPro" id="IPR000399">
    <property type="entry name" value="TPP-bd_CS"/>
</dbReference>
<keyword evidence="9" id="KW-0274">FAD</keyword>
<evidence type="ECO:0000256" key="9">
    <source>
        <dbReference type="ARBA" id="ARBA00022827"/>
    </source>
</evidence>
<proteinExistence type="inferred from homology"/>
<sequence>MEMTGAQIAIEELKAGGIDIAFGIPGGTIMPFYDELLKANFTHILTRHEQGATHMADGYARVSGKVAVVVATSGPGATNLITGLLTAQMDSVPLIAITGQVPTPMIGTDAFQEADIYGCSIPVTKYNWLVKDVREIQGVIREAIRVAATGRPGPVLVDIPKDIQTARAEYNPHAPTAGALPAVRQMPGPEAEGIEKLIEALERAERPVILAGAGIVKAGAAAALTQFARHAQIPVINTLLGLGGFPGTDPLFLGMPGMHGTAYANFALCECDLLINLGARFDDRVTGKVSSFCPRAVIAHVDIDAAEIGKRVRTHIPVLGDVRDVLRVLNQQVKPAERRSWLEQVESWKRDYPLQYGWDGSIKPQYVVEQIQEITGGEAMVSTGVGQHQMWAAQFLRFNEPRRFVSSGGLGTMGFGLPASIGAKFGRPDKESWLIDGDGSFAMTLVELATAAMYNVPIRAVILNNGFLGMVRQWQELFFGKRYSHSHYPKNPDFARIAEGYGVKGFSVRDVDQVRGVLEQAADHDGPVVMDFHVSPEENVWPMVPAGAGNDEMQLAPPSPELAR</sequence>
<dbReference type="Pfam" id="PF00205">
    <property type="entry name" value="TPP_enzyme_M"/>
    <property type="match status" value="1"/>
</dbReference>
<dbReference type="GO" id="GO:0050660">
    <property type="term" value="F:flavin adenine dinucleotide binding"/>
    <property type="evidence" value="ECO:0007669"/>
    <property type="project" value="InterPro"/>
</dbReference>
<accession>A0A932I312</accession>
<evidence type="ECO:0000256" key="14">
    <source>
        <dbReference type="RuleBase" id="RU003591"/>
    </source>
</evidence>
<dbReference type="PROSITE" id="PS00187">
    <property type="entry name" value="TPP_ENZYMES"/>
    <property type="match status" value="1"/>
</dbReference>
<feature type="domain" description="Thiamine pyrophosphate enzyme TPP-binding" evidence="16">
    <location>
        <begin position="384"/>
        <end position="531"/>
    </location>
</feature>
<dbReference type="GO" id="GO:0009097">
    <property type="term" value="P:isoleucine biosynthetic process"/>
    <property type="evidence" value="ECO:0007669"/>
    <property type="project" value="TreeGrafter"/>
</dbReference>
<keyword evidence="11 14" id="KW-0786">Thiamine pyrophosphate</keyword>
<evidence type="ECO:0000259" key="17">
    <source>
        <dbReference type="Pfam" id="PF02776"/>
    </source>
</evidence>
<organism evidence="18 19">
    <name type="scientific">Tectimicrobiota bacterium</name>
    <dbReference type="NCBI Taxonomy" id="2528274"/>
    <lineage>
        <taxon>Bacteria</taxon>
        <taxon>Pseudomonadati</taxon>
        <taxon>Nitrospinota/Tectimicrobiota group</taxon>
        <taxon>Candidatus Tectimicrobiota</taxon>
    </lineage>
</organism>
<dbReference type="Gene3D" id="3.40.50.970">
    <property type="match status" value="2"/>
</dbReference>
<evidence type="ECO:0000256" key="3">
    <source>
        <dbReference type="ARBA" id="ARBA00007812"/>
    </source>
</evidence>
<keyword evidence="12 14" id="KW-0100">Branched-chain amino acid biosynthesis</keyword>
<dbReference type="InterPro" id="IPR012000">
    <property type="entry name" value="Thiamin_PyroP_enz_cen_dom"/>
</dbReference>
<dbReference type="GO" id="GO:0030976">
    <property type="term" value="F:thiamine pyrophosphate binding"/>
    <property type="evidence" value="ECO:0007669"/>
    <property type="project" value="UniProtKB-UniRule"/>
</dbReference>
<keyword evidence="8 14" id="KW-0479">Metal-binding</keyword>
<dbReference type="Pfam" id="PF02775">
    <property type="entry name" value="TPP_enzyme_C"/>
    <property type="match status" value="1"/>
</dbReference>
<evidence type="ECO:0000256" key="5">
    <source>
        <dbReference type="ARBA" id="ARBA00022605"/>
    </source>
</evidence>
<evidence type="ECO:0000259" key="15">
    <source>
        <dbReference type="Pfam" id="PF00205"/>
    </source>
</evidence>
<dbReference type="GO" id="GO:0009099">
    <property type="term" value="P:L-valine biosynthetic process"/>
    <property type="evidence" value="ECO:0007669"/>
    <property type="project" value="TreeGrafter"/>
</dbReference>
<dbReference type="CDD" id="cd02015">
    <property type="entry name" value="TPP_AHAS"/>
    <property type="match status" value="1"/>
</dbReference>
<keyword evidence="10 14" id="KW-0460">Magnesium</keyword>
<evidence type="ECO:0000256" key="2">
    <source>
        <dbReference type="ARBA" id="ARBA00005025"/>
    </source>
</evidence>
<name>A0A932I312_UNCTE</name>
<comment type="similarity">
    <text evidence="3 14">Belongs to the TPP enzyme family.</text>
</comment>
<comment type="catalytic activity">
    <reaction evidence="13 14">
        <text>2 pyruvate + H(+) = (2S)-2-acetolactate + CO2</text>
        <dbReference type="Rhea" id="RHEA:25249"/>
        <dbReference type="ChEBI" id="CHEBI:15361"/>
        <dbReference type="ChEBI" id="CHEBI:15378"/>
        <dbReference type="ChEBI" id="CHEBI:16526"/>
        <dbReference type="ChEBI" id="CHEBI:58476"/>
        <dbReference type="EC" id="2.2.1.6"/>
    </reaction>
</comment>
<dbReference type="Pfam" id="PF02776">
    <property type="entry name" value="TPP_enzyme_N"/>
    <property type="match status" value="1"/>
</dbReference>
<dbReference type="InterPro" id="IPR029035">
    <property type="entry name" value="DHS-like_NAD/FAD-binding_dom"/>
</dbReference>
<dbReference type="FunFam" id="3.40.50.1220:FF:000008">
    <property type="entry name" value="Acetolactate synthase"/>
    <property type="match status" value="1"/>
</dbReference>
<evidence type="ECO:0000313" key="18">
    <source>
        <dbReference type="EMBL" id="MBI3128990.1"/>
    </source>
</evidence>
<gene>
    <name evidence="18" type="primary">ilvB</name>
    <name evidence="18" type="ORF">HYZ11_15395</name>
</gene>
<reference evidence="18" key="1">
    <citation type="submission" date="2020-07" db="EMBL/GenBank/DDBJ databases">
        <title>Huge and variable diversity of episymbiotic CPR bacteria and DPANN archaea in groundwater ecosystems.</title>
        <authorList>
            <person name="He C.Y."/>
            <person name="Keren R."/>
            <person name="Whittaker M."/>
            <person name="Farag I.F."/>
            <person name="Doudna J."/>
            <person name="Cate J.H.D."/>
            <person name="Banfield J.F."/>
        </authorList>
    </citation>
    <scope>NUCLEOTIDE SEQUENCE</scope>
    <source>
        <strain evidence="18">NC_groundwater_763_Ag_S-0.2um_68_21</strain>
    </source>
</reference>
<dbReference type="InterPro" id="IPR029061">
    <property type="entry name" value="THDP-binding"/>
</dbReference>
<feature type="domain" description="Thiamine pyrophosphate enzyme central" evidence="15">
    <location>
        <begin position="194"/>
        <end position="329"/>
    </location>
</feature>
<comment type="caution">
    <text evidence="18">The sequence shown here is derived from an EMBL/GenBank/DDBJ whole genome shotgun (WGS) entry which is preliminary data.</text>
</comment>
<evidence type="ECO:0000313" key="19">
    <source>
        <dbReference type="Proteomes" id="UP000782312"/>
    </source>
</evidence>
<dbReference type="PANTHER" id="PTHR18968:SF13">
    <property type="entry name" value="ACETOLACTATE SYNTHASE CATALYTIC SUBUNIT, MITOCHONDRIAL"/>
    <property type="match status" value="1"/>
</dbReference>
<dbReference type="SUPFAM" id="SSF52518">
    <property type="entry name" value="Thiamin diphosphate-binding fold (THDP-binding)"/>
    <property type="match status" value="2"/>
</dbReference>
<evidence type="ECO:0000256" key="7">
    <source>
        <dbReference type="ARBA" id="ARBA00022679"/>
    </source>
</evidence>
<dbReference type="InterPro" id="IPR039368">
    <property type="entry name" value="AHAS_TPP"/>
</dbReference>
<comment type="cofactor">
    <cofactor evidence="14">
        <name>Mg(2+)</name>
        <dbReference type="ChEBI" id="CHEBI:18420"/>
    </cofactor>
    <text evidence="14">Binds 1 Mg(2+) ion per subunit.</text>
</comment>
<dbReference type="Proteomes" id="UP000782312">
    <property type="component" value="Unassembled WGS sequence"/>
</dbReference>
<keyword evidence="5 14" id="KW-0028">Amino-acid biosynthesis</keyword>
<dbReference type="Gene3D" id="3.40.50.1220">
    <property type="entry name" value="TPP-binding domain"/>
    <property type="match status" value="1"/>
</dbReference>
<dbReference type="InterPro" id="IPR012846">
    <property type="entry name" value="Acetolactate_synth_lsu"/>
</dbReference>
<evidence type="ECO:0000256" key="4">
    <source>
        <dbReference type="ARBA" id="ARBA00013145"/>
    </source>
</evidence>
<dbReference type="GO" id="GO:0003984">
    <property type="term" value="F:acetolactate synthase activity"/>
    <property type="evidence" value="ECO:0007669"/>
    <property type="project" value="UniProtKB-EC"/>
</dbReference>
<dbReference type="GO" id="GO:0005948">
    <property type="term" value="C:acetolactate synthase complex"/>
    <property type="evidence" value="ECO:0007669"/>
    <property type="project" value="TreeGrafter"/>
</dbReference>
<dbReference type="InterPro" id="IPR045229">
    <property type="entry name" value="TPP_enz"/>
</dbReference>
<comment type="pathway">
    <text evidence="1 14">Amino-acid biosynthesis; L-isoleucine biosynthesis; L-isoleucine from 2-oxobutanoate: step 1/4.</text>
</comment>
<dbReference type="FunFam" id="3.40.50.970:FF:000016">
    <property type="entry name" value="Acetolactate synthase"/>
    <property type="match status" value="1"/>
</dbReference>
<dbReference type="PANTHER" id="PTHR18968">
    <property type="entry name" value="THIAMINE PYROPHOSPHATE ENZYMES"/>
    <property type="match status" value="1"/>
</dbReference>
<evidence type="ECO:0000259" key="16">
    <source>
        <dbReference type="Pfam" id="PF02775"/>
    </source>
</evidence>
<dbReference type="GO" id="GO:0000287">
    <property type="term" value="F:magnesium ion binding"/>
    <property type="evidence" value="ECO:0007669"/>
    <property type="project" value="UniProtKB-UniRule"/>
</dbReference>
<dbReference type="EC" id="2.2.1.6" evidence="4 14"/>